<dbReference type="InterPro" id="IPR001650">
    <property type="entry name" value="Helicase_C-like"/>
</dbReference>
<feature type="domain" description="Helicase C-terminal" evidence="2">
    <location>
        <begin position="566"/>
        <end position="711"/>
    </location>
</feature>
<dbReference type="Proteomes" id="UP001407405">
    <property type="component" value="Unassembled WGS sequence"/>
</dbReference>
<dbReference type="Pfam" id="PF04851">
    <property type="entry name" value="ResIII"/>
    <property type="match status" value="1"/>
</dbReference>
<evidence type="ECO:0000313" key="4">
    <source>
        <dbReference type="Proteomes" id="UP001407405"/>
    </source>
</evidence>
<accession>A0ABU9W1M3</accession>
<dbReference type="PANTHER" id="PTHR47962:SF7">
    <property type="entry name" value="MITOCHONDRIAL ATP-DEPENDENT HELICASE IRC3-RELATED"/>
    <property type="match status" value="1"/>
</dbReference>
<dbReference type="InterPro" id="IPR052511">
    <property type="entry name" value="ATP-dep_Helicase"/>
</dbReference>
<dbReference type="CDD" id="cd18032">
    <property type="entry name" value="DEXHc_RE_I_III_res"/>
    <property type="match status" value="1"/>
</dbReference>
<dbReference type="InterPro" id="IPR006935">
    <property type="entry name" value="Helicase/UvrB_N"/>
</dbReference>
<dbReference type="Pfam" id="PF00271">
    <property type="entry name" value="Helicase_C"/>
    <property type="match status" value="1"/>
</dbReference>
<dbReference type="PANTHER" id="PTHR47962">
    <property type="entry name" value="ATP-DEPENDENT HELICASE LHR-RELATED-RELATED"/>
    <property type="match status" value="1"/>
</dbReference>
<dbReference type="SUPFAM" id="SSF52540">
    <property type="entry name" value="P-loop containing nucleoside triphosphate hydrolases"/>
    <property type="match status" value="1"/>
</dbReference>
<dbReference type="InterPro" id="IPR021835">
    <property type="entry name" value="DUF3427"/>
</dbReference>
<dbReference type="CDD" id="cd09203">
    <property type="entry name" value="PLDc_N_DEXD_b1"/>
    <property type="match status" value="1"/>
</dbReference>
<dbReference type="InterPro" id="IPR025202">
    <property type="entry name" value="PLD-like_dom"/>
</dbReference>
<protein>
    <submittedName>
        <fullName evidence="3">DUF3427 domain-containing protein</fullName>
    </submittedName>
</protein>
<evidence type="ECO:0000313" key="3">
    <source>
        <dbReference type="EMBL" id="MEN1762259.1"/>
    </source>
</evidence>
<dbReference type="Gene3D" id="3.40.50.300">
    <property type="entry name" value="P-loop containing nucleotide triphosphate hydrolases"/>
    <property type="match status" value="2"/>
</dbReference>
<dbReference type="EMBL" id="JBCITM010000035">
    <property type="protein sequence ID" value="MEN1762259.1"/>
    <property type="molecule type" value="Genomic_DNA"/>
</dbReference>
<comment type="caution">
    <text evidence="3">The sequence shown here is derived from an EMBL/GenBank/DDBJ whole genome shotgun (WGS) entry which is preliminary data.</text>
</comment>
<dbReference type="SMART" id="SM00487">
    <property type="entry name" value="DEXDc"/>
    <property type="match status" value="1"/>
</dbReference>
<dbReference type="Gene3D" id="3.30.870.10">
    <property type="entry name" value="Endonuclease Chain A"/>
    <property type="match status" value="1"/>
</dbReference>
<proteinExistence type="predicted"/>
<dbReference type="InterPro" id="IPR014001">
    <property type="entry name" value="Helicase_ATP-bd"/>
</dbReference>
<dbReference type="CDD" id="cd18799">
    <property type="entry name" value="SF2_C_EcoAI-like"/>
    <property type="match status" value="1"/>
</dbReference>
<reference evidence="3 4" key="1">
    <citation type="submission" date="2024-04" db="EMBL/GenBank/DDBJ databases">
        <title>Genome sequencing and metabolic network reconstruction of aminoacids and betaine degradation by Anoxynatronum sibiricum.</title>
        <authorList>
            <person name="Detkova E.N."/>
            <person name="Boltjanskaja Y.V."/>
            <person name="Mardanov A.V."/>
            <person name="Kevbrin V."/>
        </authorList>
    </citation>
    <scope>NUCLEOTIDE SEQUENCE [LARGE SCALE GENOMIC DNA]</scope>
    <source>
        <strain evidence="3 4">Z-7981</strain>
    </source>
</reference>
<feature type="domain" description="Helicase ATP-binding" evidence="1">
    <location>
        <begin position="351"/>
        <end position="507"/>
    </location>
</feature>
<dbReference type="RefSeq" id="WP_343187513.1">
    <property type="nucleotide sequence ID" value="NZ_JBCITM010000035.1"/>
</dbReference>
<organism evidence="3 4">
    <name type="scientific">Anoxynatronum sibiricum</name>
    <dbReference type="NCBI Taxonomy" id="210623"/>
    <lineage>
        <taxon>Bacteria</taxon>
        <taxon>Bacillati</taxon>
        <taxon>Bacillota</taxon>
        <taxon>Clostridia</taxon>
        <taxon>Eubacteriales</taxon>
        <taxon>Clostridiaceae</taxon>
        <taxon>Anoxynatronum</taxon>
    </lineage>
</organism>
<dbReference type="PROSITE" id="PS51192">
    <property type="entry name" value="HELICASE_ATP_BIND_1"/>
    <property type="match status" value="1"/>
</dbReference>
<name>A0ABU9W1M3_9CLOT</name>
<gene>
    <name evidence="3" type="ORF">AAIG11_17355</name>
</gene>
<dbReference type="Pfam" id="PF11907">
    <property type="entry name" value="DUF3427"/>
    <property type="match status" value="1"/>
</dbReference>
<sequence length="1064" mass="123004">MTIPTTLKPGLYEQIINKKLRETIKGMEDLAAAADLPAPFEVSKEPLDLEEARKHLAAYIGHVTRKALQMVREQNRDEGEALLSQIRLCNQLIQQLAETLPAEEFDALAIGEEGEVLTAVVEKINSSRSVMAHDVIRPVTPLSESSLFTGSHYEPSMIEEIKREIVSCDQIDWLVSFIKWSGLRCMMEELKTFTHGGGQLRVITTSYMGATDYKAVEELSKLPNTQVKVSYDTKRTRLHAKSYHFKRETGFSTVYIGSSNVSNPALTSGLEWNIKVTERDSFDIIKKCEATFESYWNDKEFVAFNGEIEADREQLQGALRPSTSDNNDAFAFMNIDPYPYQKEILEKLQVEREVHGYHRNLLVAATGVGKTVIAAFDYKRQAKKQPGRSRLLFVAHREEILRQSLQTFRYVLRDPNFGDLLVGGHMPTQVDHLFISIQSFNSKDFTQHTSADFYDFIIVDEFHHAKADSYQALLGYYQPSILLGLTATPERMDGKNVLDYFDHRIASEMRLPEAVDRKLLSPFQYFAVSDTVDYSQLSWKRGGYEQKELSNVLTQDDFRVKQILSSLHRYVTDMNQVIGLGFCVSIEHAEYMAMRFNEAGIPSMALHSEVKNEERKQAQRRLTSGKLTFIFTVDLYNEGVDIPELNTILFLRPTESLTVFLQQLGRGLRIAEDKECLTVLDFVGQAHKKYNYEEKFRALLGKTNHSVKHYVEKGFSKLPRGCYIQMEKQAKEYVLQNIKNHIINRANIMAKMQYFEADTGKELTLKHFLEHYQLRVYDYYGTDRTGKRLFHSMKVAANASEPIKWYKRDVLAKRISGLFHVDSVSFLRFIRNVLQGEMIQMEEDQLLIAMLYYTFYLEPPHKEGFSSMWQGIADLLDDPWTKAELTEVVDHLYHEVSVMEIDHDLSYQCPLKVHARYSMNQIMAAFGYYNEEKRPAFREGVKYFEEKQTDVFFVTLNKSEKDFSPSTLYEDYAISEQLFHWQTQSRTRSSSATAKRYVHHRQQDHQIALFVRDRKKENGYASPFVFLGTAEYVKHEGDAPMSFVWRLKEEMPSYFLPKANKNVL</sequence>
<dbReference type="InterPro" id="IPR027417">
    <property type="entry name" value="P-loop_NTPase"/>
</dbReference>
<evidence type="ECO:0000259" key="2">
    <source>
        <dbReference type="PROSITE" id="PS51194"/>
    </source>
</evidence>
<dbReference type="SMART" id="SM00490">
    <property type="entry name" value="HELICc"/>
    <property type="match status" value="1"/>
</dbReference>
<keyword evidence="4" id="KW-1185">Reference proteome</keyword>
<dbReference type="SUPFAM" id="SSF56024">
    <property type="entry name" value="Phospholipase D/nuclease"/>
    <property type="match status" value="1"/>
</dbReference>
<dbReference type="Pfam" id="PF13091">
    <property type="entry name" value="PLDc_2"/>
    <property type="match status" value="1"/>
</dbReference>
<evidence type="ECO:0000259" key="1">
    <source>
        <dbReference type="PROSITE" id="PS51192"/>
    </source>
</evidence>
<dbReference type="PROSITE" id="PS51194">
    <property type="entry name" value="HELICASE_CTER"/>
    <property type="match status" value="1"/>
</dbReference>